<dbReference type="OrthoDB" id="1016065at2"/>
<organism evidence="1 2">
    <name type="scientific">Helicobacter macacae MIT 99-5501</name>
    <dbReference type="NCBI Taxonomy" id="1357400"/>
    <lineage>
        <taxon>Bacteria</taxon>
        <taxon>Pseudomonadati</taxon>
        <taxon>Campylobacterota</taxon>
        <taxon>Epsilonproteobacteria</taxon>
        <taxon>Campylobacterales</taxon>
        <taxon>Helicobacteraceae</taxon>
        <taxon>Helicobacter</taxon>
    </lineage>
</organism>
<evidence type="ECO:0000313" key="1">
    <source>
        <dbReference type="EMBL" id="ETD23865.1"/>
    </source>
</evidence>
<dbReference type="HOGENOM" id="CLU_043797_0_0_7"/>
<dbReference type="Proteomes" id="UP000018731">
    <property type="component" value="Unassembled WGS sequence"/>
</dbReference>
<accession>V8CA20</accession>
<name>V8CA20_9HELI</name>
<dbReference type="STRING" id="1357400.HMPREF2086_00611"/>
<sequence>MKQQFFSLTLLSDIVLQKSSNTQGKNESRDFINGSVILGIVAKHYDEFSNPFAIFHSGAVRFGEAKPLISGKISHKIPLCFFAPKEAKDLREVYNALFCDFATKSLQNLQLRQIRSGYINEDLQKAELKYRYTQKVNLKNGKDKSTKDNQMFGYEAICEGVVFGFVVEFDESVSNDDIEKITQILCGTHFIGKSKNAEYGEVLIQSSEDFAPVKHDLNLNAQDFSQDFSEVALYVASSLALFDNTMPTFIPNAKNLGLDSAQILWEKTHIKTKIHTPYNQKRKAKDSARLIIEQGSVITLHNLSQSDKDKLKSGRILCGGFLSEGYGEILVNPSFLMQGKDNKPFALNQSHIDSPKGEIATPQNNLDNDLVAYAKDLRDLQMREVESANAIDNFIATHKGKFSKVTNAQWGAIRAFAQMVDDKALKNRIICYIKEERLKDKWEEGKEILQDFIERHDRDSIALLATRMPKADLDFSKSTSGGGK</sequence>
<keyword evidence="2" id="KW-1185">Reference proteome</keyword>
<gene>
    <name evidence="1" type="ORF">HMPREF2086_00611</name>
</gene>
<protein>
    <submittedName>
        <fullName evidence="1">Uncharacterized protein</fullName>
    </submittedName>
</protein>
<proteinExistence type="predicted"/>
<dbReference type="eggNOG" id="COG1337">
    <property type="taxonomic scope" value="Bacteria"/>
</dbReference>
<evidence type="ECO:0000313" key="2">
    <source>
        <dbReference type="Proteomes" id="UP000018731"/>
    </source>
</evidence>
<comment type="caution">
    <text evidence="1">The sequence shown here is derived from an EMBL/GenBank/DDBJ whole genome shotgun (WGS) entry which is preliminary data.</text>
</comment>
<dbReference type="PATRIC" id="fig|1357400.3.peg.843"/>
<dbReference type="AlphaFoldDB" id="V8CA20"/>
<dbReference type="RefSeq" id="WP_023927336.1">
    <property type="nucleotide sequence ID" value="NZ_KI669454.1"/>
</dbReference>
<dbReference type="EMBL" id="AZJI01000004">
    <property type="protein sequence ID" value="ETD23865.1"/>
    <property type="molecule type" value="Genomic_DNA"/>
</dbReference>
<reference evidence="1 2" key="1">
    <citation type="journal article" date="2014" name="Genome Announc.">
        <title>Draft genome sequences of six enterohepatic helicobacter species isolated from humans and one from rhesus macaques.</title>
        <authorList>
            <person name="Shen Z."/>
            <person name="Sheh A."/>
            <person name="Young S.K."/>
            <person name="Abouelliel A."/>
            <person name="Ward D.V."/>
            <person name="Earl A.M."/>
            <person name="Fox J.G."/>
        </authorList>
    </citation>
    <scope>NUCLEOTIDE SEQUENCE [LARGE SCALE GENOMIC DNA]</scope>
    <source>
        <strain evidence="1 2">MIT 99-5501</strain>
    </source>
</reference>